<dbReference type="InterPro" id="IPR000413">
    <property type="entry name" value="Integrin_alpha"/>
</dbReference>
<accession>A0A233SPY6</accession>
<feature type="chain" id="PRO_5012782519" description="Integrin-like protein" evidence="6">
    <location>
        <begin position="31"/>
        <end position="486"/>
    </location>
</feature>
<name>A0A233SPY6_STRDA</name>
<dbReference type="InterPro" id="IPR013519">
    <property type="entry name" value="Int_alpha_beta-p"/>
</dbReference>
<dbReference type="PROSITE" id="PS51470">
    <property type="entry name" value="FG_GAP"/>
    <property type="match status" value="3"/>
</dbReference>
<evidence type="ECO:0000313" key="8">
    <source>
        <dbReference type="Proteomes" id="UP000215483"/>
    </source>
</evidence>
<organism evidence="7 8">
    <name type="scientific">Streptomyces diastatochromogenes</name>
    <dbReference type="NCBI Taxonomy" id="42236"/>
    <lineage>
        <taxon>Bacteria</taxon>
        <taxon>Bacillati</taxon>
        <taxon>Actinomycetota</taxon>
        <taxon>Actinomycetes</taxon>
        <taxon>Kitasatosporales</taxon>
        <taxon>Streptomycetaceae</taxon>
        <taxon>Streptomyces</taxon>
    </lineage>
</organism>
<dbReference type="GO" id="GO:0008305">
    <property type="term" value="C:integrin complex"/>
    <property type="evidence" value="ECO:0007669"/>
    <property type="project" value="InterPro"/>
</dbReference>
<evidence type="ECO:0000256" key="5">
    <source>
        <dbReference type="SAM" id="MobiDB-lite"/>
    </source>
</evidence>
<dbReference type="AlphaFoldDB" id="A0A233SPY6"/>
<dbReference type="GO" id="GO:0005615">
    <property type="term" value="C:extracellular space"/>
    <property type="evidence" value="ECO:0007669"/>
    <property type="project" value="TreeGrafter"/>
</dbReference>
<dbReference type="Pfam" id="PF01839">
    <property type="entry name" value="FG-GAP"/>
    <property type="match status" value="6"/>
</dbReference>
<dbReference type="RefSeq" id="WP_094215946.1">
    <property type="nucleotide sequence ID" value="NZ_MCGQ01000008.1"/>
</dbReference>
<dbReference type="SUPFAM" id="SSF69318">
    <property type="entry name" value="Integrin alpha N-terminal domain"/>
    <property type="match status" value="2"/>
</dbReference>
<keyword evidence="8" id="KW-1185">Reference proteome</keyword>
<feature type="signal peptide" evidence="6">
    <location>
        <begin position="1"/>
        <end position="30"/>
    </location>
</feature>
<dbReference type="InterPro" id="IPR028994">
    <property type="entry name" value="Integrin_alpha_N"/>
</dbReference>
<reference evidence="7 8" key="1">
    <citation type="submission" date="2016-07" db="EMBL/GenBank/DDBJ databases">
        <title>Draft genome of Streptomyces diastatochromogenes.</title>
        <authorList>
            <person name="Podduturi R."/>
            <person name="Lukassen M.B."/>
            <person name="Clausen N."/>
            <person name="Nielsen J.L."/>
            <person name="Jorgensen N.O."/>
        </authorList>
    </citation>
    <scope>NUCLEOTIDE SEQUENCE [LARGE SCALE GENOMIC DNA]</scope>
    <source>
        <strain evidence="7 8">DSM 40608</strain>
    </source>
</reference>
<dbReference type="OrthoDB" id="344301at2"/>
<dbReference type="Gene3D" id="2.130.10.130">
    <property type="entry name" value="Integrin alpha, N-terminal"/>
    <property type="match status" value="4"/>
</dbReference>
<feature type="compositionally biased region" description="Polar residues" evidence="5">
    <location>
        <begin position="311"/>
        <end position="332"/>
    </location>
</feature>
<dbReference type="PANTHER" id="PTHR23221">
    <property type="entry name" value="GLYCOSYLPHOSPHATIDYLINOSITOL PHOSPHOLIPASE D"/>
    <property type="match status" value="1"/>
</dbReference>
<dbReference type="PRINTS" id="PR01185">
    <property type="entry name" value="INTEGRINA"/>
</dbReference>
<dbReference type="Proteomes" id="UP000215483">
    <property type="component" value="Unassembled WGS sequence"/>
</dbReference>
<evidence type="ECO:0008006" key="9">
    <source>
        <dbReference type="Google" id="ProtNLM"/>
    </source>
</evidence>
<dbReference type="GO" id="GO:0031012">
    <property type="term" value="C:extracellular matrix"/>
    <property type="evidence" value="ECO:0007669"/>
    <property type="project" value="TreeGrafter"/>
</dbReference>
<keyword evidence="1 6" id="KW-0732">Signal</keyword>
<protein>
    <recommendedName>
        <fullName evidence="9">Integrin-like protein</fullName>
    </recommendedName>
</protein>
<feature type="compositionally biased region" description="Polar residues" evidence="5">
    <location>
        <begin position="206"/>
        <end position="215"/>
    </location>
</feature>
<evidence type="ECO:0000256" key="4">
    <source>
        <dbReference type="ARBA" id="ARBA00023180"/>
    </source>
</evidence>
<gene>
    <name evidence="7" type="ORF">BEK98_09210</name>
</gene>
<feature type="region of interest" description="Disordered" evidence="5">
    <location>
        <begin position="206"/>
        <end position="226"/>
    </location>
</feature>
<feature type="region of interest" description="Disordered" evidence="5">
    <location>
        <begin position="311"/>
        <end position="338"/>
    </location>
</feature>
<dbReference type="PANTHER" id="PTHR23221:SF7">
    <property type="entry name" value="PHOSPHATIDYLINOSITOL-GLYCAN-SPECIFIC PHOSPHOLIPASE D"/>
    <property type="match status" value="1"/>
</dbReference>
<proteinExistence type="predicted"/>
<evidence type="ECO:0000256" key="2">
    <source>
        <dbReference type="ARBA" id="ARBA00022737"/>
    </source>
</evidence>
<comment type="caution">
    <text evidence="7">The sequence shown here is derived from an EMBL/GenBank/DDBJ whole genome shotgun (WGS) entry which is preliminary data.</text>
</comment>
<evidence type="ECO:0000313" key="7">
    <source>
        <dbReference type="EMBL" id="OXY97711.1"/>
    </source>
</evidence>
<keyword evidence="2" id="KW-0677">Repeat</keyword>
<dbReference type="SMART" id="SM00191">
    <property type="entry name" value="Int_alpha"/>
    <property type="match status" value="6"/>
</dbReference>
<dbReference type="EMBL" id="MCGQ01000008">
    <property type="protein sequence ID" value="OXY97711.1"/>
    <property type="molecule type" value="Genomic_DNA"/>
</dbReference>
<dbReference type="GO" id="GO:0004621">
    <property type="term" value="F:glycosylphosphatidylinositol phospholipase D activity"/>
    <property type="evidence" value="ECO:0007669"/>
    <property type="project" value="TreeGrafter"/>
</dbReference>
<keyword evidence="4" id="KW-0325">Glycoprotein</keyword>
<evidence type="ECO:0000256" key="6">
    <source>
        <dbReference type="SAM" id="SignalP"/>
    </source>
</evidence>
<keyword evidence="3" id="KW-0378">Hydrolase</keyword>
<dbReference type="InterPro" id="IPR013517">
    <property type="entry name" value="FG-GAP"/>
</dbReference>
<sequence length="486" mass="48867">MKHPLRGSTALAALLVAGLTPVALSTPASAAPSGLQGDFNGDGYRDVAIAAPFATVGGKAQAGQVAVVYGTASGLNPAKHQLISQNTAGIPDDAEKADQFGDQIATADLNRDGYSDLVVGAQHENAGSTQEAGTVVIVWGSKTGLSGGTTVKNPQTLYGSYFGLSVAAADFTGDGKPDLAISAQSDTENPSSWRVRLIRGPFTKSGSTGRVSSYSPGIDKPALTAGRVSGDTKADLVVTGQKPNGDHLATAVYYKGTADGISKAASLRTAETAAIGDLNKDGFGDIALGTPEDPADEPSASTGGKIHVIYGTSSGPSATRRVSYTQNTSGVPDSSEEGDRFGQALAIGDFDKDGYGDLAVGAPGETFGDDSDYRSSAGAITLLRGSASGLSTAHPVFLTQDSPGVPGTLEAGDNFGATLLASDVNHDGHADLTAVAAQENDPEGAVWFLPGAASTLYSTTASTTFGPTKAGLPAGKYTGFGADLAG</sequence>
<dbReference type="GO" id="GO:0007155">
    <property type="term" value="P:cell adhesion"/>
    <property type="evidence" value="ECO:0007669"/>
    <property type="project" value="InterPro"/>
</dbReference>
<evidence type="ECO:0000256" key="3">
    <source>
        <dbReference type="ARBA" id="ARBA00022801"/>
    </source>
</evidence>
<evidence type="ECO:0000256" key="1">
    <source>
        <dbReference type="ARBA" id="ARBA00022729"/>
    </source>
</evidence>